<keyword evidence="3" id="KW-0460">Magnesium</keyword>
<protein>
    <recommendedName>
        <fullName evidence="9">Terpene synthase N-terminal domain-containing protein</fullName>
    </recommendedName>
</protein>
<evidence type="ECO:0000259" key="6">
    <source>
        <dbReference type="Pfam" id="PF03936"/>
    </source>
</evidence>
<name>A0A5N6RHR6_9ROSI</name>
<dbReference type="InterPro" id="IPR050148">
    <property type="entry name" value="Terpene_synthase-like"/>
</dbReference>
<accession>A0A5N6RHR6</accession>
<evidence type="ECO:0008006" key="9">
    <source>
        <dbReference type="Google" id="ProtNLM"/>
    </source>
</evidence>
<dbReference type="InterPro" id="IPR036965">
    <property type="entry name" value="Terpene_synth_N_sf"/>
</dbReference>
<proteinExistence type="predicted"/>
<dbReference type="GO" id="GO:0000287">
    <property type="term" value="F:magnesium ion binding"/>
    <property type="evidence" value="ECO:0007669"/>
    <property type="project" value="InterPro"/>
</dbReference>
<dbReference type="PANTHER" id="PTHR31225">
    <property type="entry name" value="OS04G0344100 PROTEIN-RELATED"/>
    <property type="match status" value="1"/>
</dbReference>
<evidence type="ECO:0000313" key="8">
    <source>
        <dbReference type="Proteomes" id="UP000327013"/>
    </source>
</evidence>
<reference evidence="7 8" key="1">
    <citation type="submission" date="2019-06" db="EMBL/GenBank/DDBJ databases">
        <title>A chromosomal-level reference genome of Carpinus fangiana (Coryloideae, Betulaceae).</title>
        <authorList>
            <person name="Yang X."/>
            <person name="Wang Z."/>
            <person name="Zhang L."/>
            <person name="Hao G."/>
            <person name="Liu J."/>
            <person name="Yang Y."/>
        </authorList>
    </citation>
    <scope>NUCLEOTIDE SEQUENCE [LARGE SCALE GENOMIC DNA]</scope>
    <source>
        <strain evidence="7">Cfa_2016G</strain>
        <tissue evidence="7">Leaf</tissue>
    </source>
</reference>
<dbReference type="InterPro" id="IPR044814">
    <property type="entry name" value="Terpene_cyclase_plant_C1"/>
</dbReference>
<evidence type="ECO:0000259" key="5">
    <source>
        <dbReference type="Pfam" id="PF01397"/>
    </source>
</evidence>
<dbReference type="OrthoDB" id="1936865at2759"/>
<sequence>MDLHRLASLGNANFTPLLLPSKTPISSFVKSRTVPPTFLCMATTQISTPSNIVRRSANYQPPIWHYDYIQSLTSVYVGKSFSGQIDKLKGEVRMMFHKVVNPLERLELIDILQRLGISYHFDNEIQRTLEGIYNANHGGEMCNKENIYATALEFRLLRQHGYSVPQEIFNSFKNEIGGFKACLCDDIEGMLCLYEASFHSVEGESILEEARDFATKQLLEYVKQGKDQNITARVNHALELPLHWRMLRLEARWFIDVYKCSRQEVNPILLELAELDFNMLQAAHQEDLKKVSRWWRSTGLGGKLSFARDRLMVNFLWTVGFTFQPQFGYCRRMLTKINVLITIIDDIYDVYGTMDELELFTDAVERWDTNAIDQLPYYMKLCFLALHNSINEMALDVLKEQGFHVVRYLRKVWADLCKSYLLEAKWYHSGYKPSLQEYIQNAWISSSGPVILGHAYFFVTNPITKEALECLEEYPDIFRWSSTNLRLADDLETSKDELERGDVPKSLQCYMNETGASEEDAREHIRSLISATWKKLNGDVAASSPFSQTFIEITMNLVRMAQCIYLHGDGHGVHQDGETKDNILSLFIHPISPHTKINMKTTRDSTSENV</sequence>
<keyword evidence="4" id="KW-0456">Lyase</keyword>
<dbReference type="Gene3D" id="1.50.10.130">
    <property type="entry name" value="Terpene synthase, N-terminal domain"/>
    <property type="match status" value="1"/>
</dbReference>
<evidence type="ECO:0000256" key="4">
    <source>
        <dbReference type="ARBA" id="ARBA00023239"/>
    </source>
</evidence>
<dbReference type="CDD" id="cd00684">
    <property type="entry name" value="Terpene_cyclase_plant_C1"/>
    <property type="match status" value="1"/>
</dbReference>
<dbReference type="GO" id="GO:0010333">
    <property type="term" value="F:terpene synthase activity"/>
    <property type="evidence" value="ECO:0007669"/>
    <property type="project" value="InterPro"/>
</dbReference>
<keyword evidence="8" id="KW-1185">Reference proteome</keyword>
<dbReference type="SFLD" id="SFLDG01014">
    <property type="entry name" value="Terpene_Cyclase_Like_1_N-term"/>
    <property type="match status" value="1"/>
</dbReference>
<organism evidence="7 8">
    <name type="scientific">Carpinus fangiana</name>
    <dbReference type="NCBI Taxonomy" id="176857"/>
    <lineage>
        <taxon>Eukaryota</taxon>
        <taxon>Viridiplantae</taxon>
        <taxon>Streptophyta</taxon>
        <taxon>Embryophyta</taxon>
        <taxon>Tracheophyta</taxon>
        <taxon>Spermatophyta</taxon>
        <taxon>Magnoliopsida</taxon>
        <taxon>eudicotyledons</taxon>
        <taxon>Gunneridae</taxon>
        <taxon>Pentapetalae</taxon>
        <taxon>rosids</taxon>
        <taxon>fabids</taxon>
        <taxon>Fagales</taxon>
        <taxon>Betulaceae</taxon>
        <taxon>Carpinus</taxon>
    </lineage>
</organism>
<evidence type="ECO:0000256" key="2">
    <source>
        <dbReference type="ARBA" id="ARBA00022723"/>
    </source>
</evidence>
<dbReference type="InterPro" id="IPR008949">
    <property type="entry name" value="Isoprenoid_synthase_dom_sf"/>
</dbReference>
<dbReference type="InterPro" id="IPR005630">
    <property type="entry name" value="Terpene_synthase_metal-bd"/>
</dbReference>
<comment type="cofactor">
    <cofactor evidence="1">
        <name>Mg(2+)</name>
        <dbReference type="ChEBI" id="CHEBI:18420"/>
    </cofactor>
</comment>
<dbReference type="SFLD" id="SFLDS00005">
    <property type="entry name" value="Isoprenoid_Synthase_Type_I"/>
    <property type="match status" value="1"/>
</dbReference>
<dbReference type="SUPFAM" id="SSF48576">
    <property type="entry name" value="Terpenoid synthases"/>
    <property type="match status" value="1"/>
</dbReference>
<feature type="domain" description="Terpene synthase metal-binding" evidence="6">
    <location>
        <begin position="298"/>
        <end position="535"/>
    </location>
</feature>
<dbReference type="Gene3D" id="1.10.600.10">
    <property type="entry name" value="Farnesyl Diphosphate Synthase"/>
    <property type="match status" value="1"/>
</dbReference>
<evidence type="ECO:0000256" key="3">
    <source>
        <dbReference type="ARBA" id="ARBA00022842"/>
    </source>
</evidence>
<dbReference type="SFLD" id="SFLDG01019">
    <property type="entry name" value="Terpene_Cyclase_Like_1_C_Termi"/>
    <property type="match status" value="1"/>
</dbReference>
<keyword evidence="2" id="KW-0479">Metal-binding</keyword>
<dbReference type="InterPro" id="IPR034741">
    <property type="entry name" value="Terpene_cyclase-like_1_C"/>
</dbReference>
<dbReference type="Pfam" id="PF01397">
    <property type="entry name" value="Terpene_synth"/>
    <property type="match status" value="1"/>
</dbReference>
<dbReference type="InterPro" id="IPR001906">
    <property type="entry name" value="Terpene_synth_N"/>
</dbReference>
<dbReference type="Proteomes" id="UP000327013">
    <property type="component" value="Chromosome 6"/>
</dbReference>
<dbReference type="GO" id="GO:0016102">
    <property type="term" value="P:diterpenoid biosynthetic process"/>
    <property type="evidence" value="ECO:0007669"/>
    <property type="project" value="InterPro"/>
</dbReference>
<feature type="domain" description="Terpene synthase N-terminal" evidence="5">
    <location>
        <begin position="63"/>
        <end position="238"/>
    </location>
</feature>
<dbReference type="InterPro" id="IPR008930">
    <property type="entry name" value="Terpenoid_cyclase/PrenylTrfase"/>
</dbReference>
<dbReference type="PANTHER" id="PTHR31225:SF9">
    <property type="entry name" value="TERPENE SYNTHASE 10"/>
    <property type="match status" value="1"/>
</dbReference>
<dbReference type="AlphaFoldDB" id="A0A5N6RHR6"/>
<dbReference type="Pfam" id="PF03936">
    <property type="entry name" value="Terpene_synth_C"/>
    <property type="match status" value="1"/>
</dbReference>
<gene>
    <name evidence="7" type="ORF">FH972_015883</name>
</gene>
<dbReference type="FunFam" id="1.50.10.130:FF:000001">
    <property type="entry name" value="Isoprene synthase, chloroplastic"/>
    <property type="match status" value="1"/>
</dbReference>
<evidence type="ECO:0000256" key="1">
    <source>
        <dbReference type="ARBA" id="ARBA00001946"/>
    </source>
</evidence>
<evidence type="ECO:0000313" key="7">
    <source>
        <dbReference type="EMBL" id="KAE8077311.1"/>
    </source>
</evidence>
<dbReference type="SFLD" id="SFLDG01604">
    <property type="entry name" value="Terpene_Cyclase_Like_1_C_Termi"/>
    <property type="match status" value="1"/>
</dbReference>
<dbReference type="SUPFAM" id="SSF48239">
    <property type="entry name" value="Terpenoid cyclases/Protein prenyltransferases"/>
    <property type="match status" value="1"/>
</dbReference>
<dbReference type="EMBL" id="CM017326">
    <property type="protein sequence ID" value="KAE8077311.1"/>
    <property type="molecule type" value="Genomic_DNA"/>
</dbReference>
<dbReference type="FunFam" id="1.10.600.10:FF:000007">
    <property type="entry name" value="Isoprene synthase, chloroplastic"/>
    <property type="match status" value="1"/>
</dbReference>